<dbReference type="SUPFAM" id="SSF55315">
    <property type="entry name" value="L30e-like"/>
    <property type="match status" value="1"/>
</dbReference>
<accession>A0ABN8HYL6</accession>
<dbReference type="InterPro" id="IPR029064">
    <property type="entry name" value="Ribosomal_eL30-like_sf"/>
</dbReference>
<dbReference type="Proteomes" id="UP000837857">
    <property type="component" value="Chromosome 15"/>
</dbReference>
<protein>
    <recommendedName>
        <fullName evidence="3">Ribosomal protein L7Ae/L30e/S12e/Gadd45 domain-containing protein</fullName>
    </recommendedName>
</protein>
<gene>
    <name evidence="1" type="ORF">IPOD504_LOCUS4507</name>
</gene>
<evidence type="ECO:0008006" key="3">
    <source>
        <dbReference type="Google" id="ProtNLM"/>
    </source>
</evidence>
<organism evidence="1 2">
    <name type="scientific">Iphiclides podalirius</name>
    <name type="common">scarce swallowtail</name>
    <dbReference type="NCBI Taxonomy" id="110791"/>
    <lineage>
        <taxon>Eukaryota</taxon>
        <taxon>Metazoa</taxon>
        <taxon>Ecdysozoa</taxon>
        <taxon>Arthropoda</taxon>
        <taxon>Hexapoda</taxon>
        <taxon>Insecta</taxon>
        <taxon>Pterygota</taxon>
        <taxon>Neoptera</taxon>
        <taxon>Endopterygota</taxon>
        <taxon>Lepidoptera</taxon>
        <taxon>Glossata</taxon>
        <taxon>Ditrysia</taxon>
        <taxon>Papilionoidea</taxon>
        <taxon>Papilionidae</taxon>
        <taxon>Papilioninae</taxon>
        <taxon>Iphiclides</taxon>
    </lineage>
</organism>
<sequence length="139" mass="15889">MEATVLKKRKTTISKGIIKKTIKNVICKPDTLYWPTLSEKEEKELEAMLIKYRIDIPHFKKLHWNELKNIPKNQRPKPPSVKKAEGFIFGISECSSLLENNQVAALILEAAINPRTIAQTLLRVCDKNQVPVSDCDHQP</sequence>
<evidence type="ECO:0000313" key="1">
    <source>
        <dbReference type="EMBL" id="CAH2043923.1"/>
    </source>
</evidence>
<dbReference type="EMBL" id="OW152827">
    <property type="protein sequence ID" value="CAH2043923.1"/>
    <property type="molecule type" value="Genomic_DNA"/>
</dbReference>
<proteinExistence type="predicted"/>
<evidence type="ECO:0000313" key="2">
    <source>
        <dbReference type="Proteomes" id="UP000837857"/>
    </source>
</evidence>
<name>A0ABN8HYL6_9NEOP</name>
<feature type="non-terminal residue" evidence="1">
    <location>
        <position position="139"/>
    </location>
</feature>
<reference evidence="1" key="1">
    <citation type="submission" date="2022-03" db="EMBL/GenBank/DDBJ databases">
        <authorList>
            <person name="Martin H S."/>
        </authorList>
    </citation>
    <scope>NUCLEOTIDE SEQUENCE</scope>
</reference>
<keyword evidence="2" id="KW-1185">Reference proteome</keyword>
<dbReference type="Gene3D" id="3.30.1330.30">
    <property type="match status" value="1"/>
</dbReference>